<dbReference type="Gene3D" id="3.10.620.30">
    <property type="match status" value="1"/>
</dbReference>
<dbReference type="SMART" id="SM00460">
    <property type="entry name" value="TGc"/>
    <property type="match status" value="1"/>
</dbReference>
<dbReference type="Proteomes" id="UP001482513">
    <property type="component" value="Unassembled WGS sequence"/>
</dbReference>
<gene>
    <name evidence="2" type="ORF">NC992_08160</name>
</gene>
<evidence type="ECO:0000259" key="1">
    <source>
        <dbReference type="SMART" id="SM00460"/>
    </source>
</evidence>
<organism evidence="2 3">
    <name type="scientific">Leptolyngbya subtilissima DQ-A4</name>
    <dbReference type="NCBI Taxonomy" id="2933933"/>
    <lineage>
        <taxon>Bacteria</taxon>
        <taxon>Bacillati</taxon>
        <taxon>Cyanobacteriota</taxon>
        <taxon>Cyanophyceae</taxon>
        <taxon>Leptolyngbyales</taxon>
        <taxon>Leptolyngbyaceae</taxon>
        <taxon>Leptolyngbya group</taxon>
        <taxon>Leptolyngbya</taxon>
    </lineage>
</organism>
<dbReference type="PANTHER" id="PTHR33490">
    <property type="entry name" value="BLR5614 PROTEIN-RELATED"/>
    <property type="match status" value="1"/>
</dbReference>
<dbReference type="Pfam" id="PF01841">
    <property type="entry name" value="Transglut_core"/>
    <property type="match status" value="1"/>
</dbReference>
<dbReference type="InterPro" id="IPR013589">
    <property type="entry name" value="Bac_transglu_N"/>
</dbReference>
<dbReference type="PANTHER" id="PTHR33490:SF1">
    <property type="entry name" value="SLL1233 PROTEIN"/>
    <property type="match status" value="1"/>
</dbReference>
<dbReference type="SUPFAM" id="SSF54001">
    <property type="entry name" value="Cysteine proteinases"/>
    <property type="match status" value="1"/>
</dbReference>
<dbReference type="InterPro" id="IPR038765">
    <property type="entry name" value="Papain-like_cys_pep_sf"/>
</dbReference>
<keyword evidence="3" id="KW-1185">Reference proteome</keyword>
<dbReference type="EMBL" id="JAMPKX010000002">
    <property type="protein sequence ID" value="MEP0946843.1"/>
    <property type="molecule type" value="Genomic_DNA"/>
</dbReference>
<feature type="domain" description="Transglutaminase-like" evidence="1">
    <location>
        <begin position="175"/>
        <end position="239"/>
    </location>
</feature>
<dbReference type="Pfam" id="PF08379">
    <property type="entry name" value="Bact_transglu_N"/>
    <property type="match status" value="1"/>
</dbReference>
<evidence type="ECO:0000313" key="2">
    <source>
        <dbReference type="EMBL" id="MEP0946843.1"/>
    </source>
</evidence>
<name>A0ABV0K229_9CYAN</name>
<proteinExistence type="predicted"/>
<reference evidence="2 3" key="1">
    <citation type="submission" date="2022-04" db="EMBL/GenBank/DDBJ databases">
        <title>Positive selection, recombination, and allopatry shape intraspecific diversity of widespread and dominant cyanobacteria.</title>
        <authorList>
            <person name="Wei J."/>
            <person name="Shu W."/>
            <person name="Hu C."/>
        </authorList>
    </citation>
    <scope>NUCLEOTIDE SEQUENCE [LARGE SCALE GENOMIC DNA]</scope>
    <source>
        <strain evidence="2 3">DQ-A4</strain>
    </source>
</reference>
<accession>A0ABV0K229</accession>
<protein>
    <submittedName>
        <fullName evidence="2">Transglutaminase family protein</fullName>
    </submittedName>
</protein>
<dbReference type="RefSeq" id="WP_190696930.1">
    <property type="nucleotide sequence ID" value="NZ_JAMPKX010000002.1"/>
</dbReference>
<evidence type="ECO:0000313" key="3">
    <source>
        <dbReference type="Proteomes" id="UP001482513"/>
    </source>
</evidence>
<sequence length="287" mass="31723">MRYQIRHLTRYCYQQPVTLRPHTLRLRPRSDGAQQLWHFTLEVVPKPTQQSAIADTDGNSTVGLWFAPNPVEQFEIITTAEVETYRTNPFDYLAEPWATTLPIDYPTSLRTTLAPYLASVSVPTLGPGVIDLAQTLAHQVEGNVGLFLTALVGRIYETCEYTNRPTGAPWPGGITWGKKQGSCRDFAVLFMEACWAVGVAARFVSGYEEGDRTRLDRDLHAWAEAYVPGGGWRAFDPTQGLAVSDRHIALVASPFPAQTLPVSGTTREGSRVGSSLETEIRVEVLGD</sequence>
<comment type="caution">
    <text evidence="2">The sequence shown here is derived from an EMBL/GenBank/DDBJ whole genome shotgun (WGS) entry which is preliminary data.</text>
</comment>
<dbReference type="InterPro" id="IPR002931">
    <property type="entry name" value="Transglutaminase-like"/>
</dbReference>